<dbReference type="Pfam" id="PF13416">
    <property type="entry name" value="SBP_bac_8"/>
    <property type="match status" value="1"/>
</dbReference>
<dbReference type="PRINTS" id="PR00909">
    <property type="entry name" value="SPERMDNBNDNG"/>
</dbReference>
<organism evidence="8">
    <name type="scientific">uncultured Thiotrichaceae bacterium</name>
    <dbReference type="NCBI Taxonomy" id="298394"/>
    <lineage>
        <taxon>Bacteria</taxon>
        <taxon>Pseudomonadati</taxon>
        <taxon>Pseudomonadota</taxon>
        <taxon>Gammaproteobacteria</taxon>
        <taxon>Thiotrichales</taxon>
        <taxon>Thiotrichaceae</taxon>
        <taxon>environmental samples</taxon>
    </lineage>
</organism>
<evidence type="ECO:0000313" key="8">
    <source>
        <dbReference type="EMBL" id="CAA6804946.1"/>
    </source>
</evidence>
<protein>
    <recommendedName>
        <fullName evidence="5">Putrescine-binding periplasmic protein</fullName>
    </recommendedName>
</protein>
<dbReference type="GO" id="GO:0019808">
    <property type="term" value="F:polyamine binding"/>
    <property type="evidence" value="ECO:0007669"/>
    <property type="project" value="InterPro"/>
</dbReference>
<dbReference type="InterPro" id="IPR001188">
    <property type="entry name" value="Sperm_putr-bd"/>
</dbReference>
<dbReference type="PIRSF" id="PIRSF019574">
    <property type="entry name" value="Periplasmic_polyamine_BP"/>
    <property type="match status" value="1"/>
</dbReference>
<evidence type="ECO:0000256" key="5">
    <source>
        <dbReference type="PIRNR" id="PIRNR019574"/>
    </source>
</evidence>
<dbReference type="AlphaFoldDB" id="A0A6S6SIW8"/>
<reference evidence="8" key="1">
    <citation type="submission" date="2020-01" db="EMBL/GenBank/DDBJ databases">
        <authorList>
            <person name="Meier V. D."/>
            <person name="Meier V D."/>
        </authorList>
    </citation>
    <scope>NUCLEOTIDE SEQUENCE</scope>
    <source>
        <strain evidence="8">HLG_WM_MAG_08</strain>
    </source>
</reference>
<dbReference type="SUPFAM" id="SSF53850">
    <property type="entry name" value="Periplasmic binding protein-like II"/>
    <property type="match status" value="1"/>
</dbReference>
<feature type="signal peptide" evidence="7">
    <location>
        <begin position="1"/>
        <end position="25"/>
    </location>
</feature>
<feature type="chain" id="PRO_5027937156" description="Putrescine-binding periplasmic protein" evidence="7">
    <location>
        <begin position="26"/>
        <end position="357"/>
    </location>
</feature>
<feature type="binding site" evidence="6">
    <location>
        <position position="335"/>
    </location>
    <ligand>
        <name>spermidine</name>
        <dbReference type="ChEBI" id="CHEBI:57834"/>
    </ligand>
</feature>
<evidence type="ECO:0000256" key="7">
    <source>
        <dbReference type="SAM" id="SignalP"/>
    </source>
</evidence>
<comment type="similarity">
    <text evidence="5">Belongs to the bacterial solute-binding protein PotD/PotF family.</text>
</comment>
<evidence type="ECO:0000256" key="1">
    <source>
        <dbReference type="ARBA" id="ARBA00004418"/>
    </source>
</evidence>
<dbReference type="CDD" id="cd13590">
    <property type="entry name" value="PBP2_PotD_PotF_like"/>
    <property type="match status" value="1"/>
</dbReference>
<dbReference type="GO" id="GO:0015846">
    <property type="term" value="P:polyamine transport"/>
    <property type="evidence" value="ECO:0007669"/>
    <property type="project" value="InterPro"/>
</dbReference>
<keyword evidence="2 5" id="KW-0813">Transport</keyword>
<gene>
    <name evidence="8" type="ORF">HELGO_WM31125</name>
</gene>
<comment type="function">
    <text evidence="5">Required for the activity of the bacterial periplasmic transport system of putrescine.</text>
</comment>
<dbReference type="PANTHER" id="PTHR30222">
    <property type="entry name" value="SPERMIDINE/PUTRESCINE-BINDING PERIPLASMIC PROTEIN"/>
    <property type="match status" value="1"/>
</dbReference>
<dbReference type="Gene3D" id="3.40.190.10">
    <property type="entry name" value="Periplasmic binding protein-like II"/>
    <property type="match status" value="2"/>
</dbReference>
<evidence type="ECO:0000256" key="4">
    <source>
        <dbReference type="ARBA" id="ARBA00022764"/>
    </source>
</evidence>
<dbReference type="EMBL" id="CACVAV010000079">
    <property type="protein sequence ID" value="CAA6804946.1"/>
    <property type="molecule type" value="Genomic_DNA"/>
</dbReference>
<accession>A0A6S6SIW8</accession>
<keyword evidence="3 7" id="KW-0732">Signal</keyword>
<sequence>MSNFFNKFVSAILLLSPLLVSPLNAETDAYADEDQEKVIVYNWSDYIPQQVLDSFTKETGIKVEYSTYDNNETMYMRLKLLRGRGYDVIVPSTNLVQRMARDGLLQQLDFELLDNFKNLDKNLLNKSYDPDNKFSIPYLWGTTGIAANTEVIDTEQIAGWSDLWHKRWANKLILLDDKRDVFHIALKAEGYSTNTSDADEIRLAYEKLSRLLPNIKKFSAAPLEDLAKDSAGIGMSWNGDVFAAREDIPKLKYIYPKEGVGLWVDSFVIPNRAINVDNAHAFINYMMRPEIAALCTEEMGYATPNLQGLMLLDESVRNDPVIYPSPELLKNTEFQQDVSDQALRLYEYYWDKIKAGE</sequence>
<evidence type="ECO:0000256" key="3">
    <source>
        <dbReference type="ARBA" id="ARBA00022729"/>
    </source>
</evidence>
<proteinExistence type="inferred from homology"/>
<evidence type="ECO:0000256" key="6">
    <source>
        <dbReference type="PIRSR" id="PIRSR019574-1"/>
    </source>
</evidence>
<dbReference type="GO" id="GO:0042597">
    <property type="term" value="C:periplasmic space"/>
    <property type="evidence" value="ECO:0007669"/>
    <property type="project" value="UniProtKB-SubCell"/>
</dbReference>
<dbReference type="PANTHER" id="PTHR30222:SF17">
    <property type="entry name" value="SPERMIDINE_PUTRESCINE-BINDING PERIPLASMIC PROTEIN"/>
    <property type="match status" value="1"/>
</dbReference>
<evidence type="ECO:0000256" key="2">
    <source>
        <dbReference type="ARBA" id="ARBA00022448"/>
    </source>
</evidence>
<comment type="subcellular location">
    <subcellularLocation>
        <location evidence="1 5">Periplasm</location>
    </subcellularLocation>
</comment>
<name>A0A6S6SIW8_9GAMM</name>
<dbReference type="InterPro" id="IPR006059">
    <property type="entry name" value="SBP"/>
</dbReference>
<keyword evidence="4 5" id="KW-0574">Periplasm</keyword>